<comment type="caution">
    <text evidence="7">The sequence shown here is derived from an EMBL/GenBank/DDBJ whole genome shotgun (WGS) entry which is preliminary data.</text>
</comment>
<evidence type="ECO:0000256" key="1">
    <source>
        <dbReference type="ARBA" id="ARBA00004651"/>
    </source>
</evidence>
<protein>
    <submittedName>
        <fullName evidence="7">Polysaccharide biosynthesis protein</fullName>
    </submittedName>
</protein>
<evidence type="ECO:0000313" key="8">
    <source>
        <dbReference type="Proteomes" id="UP000034075"/>
    </source>
</evidence>
<proteinExistence type="predicted"/>
<keyword evidence="3 6" id="KW-0812">Transmembrane</keyword>
<evidence type="ECO:0000256" key="6">
    <source>
        <dbReference type="SAM" id="Phobius"/>
    </source>
</evidence>
<keyword evidence="4 6" id="KW-1133">Transmembrane helix</keyword>
<feature type="transmembrane region" description="Helical" evidence="6">
    <location>
        <begin position="33"/>
        <end position="54"/>
    </location>
</feature>
<feature type="non-terminal residue" evidence="7">
    <location>
        <position position="1"/>
    </location>
</feature>
<evidence type="ECO:0000256" key="4">
    <source>
        <dbReference type="ARBA" id="ARBA00022989"/>
    </source>
</evidence>
<feature type="transmembrane region" description="Helical" evidence="6">
    <location>
        <begin position="264"/>
        <end position="282"/>
    </location>
</feature>
<dbReference type="InterPro" id="IPR050833">
    <property type="entry name" value="Poly_Biosynth_Transport"/>
</dbReference>
<dbReference type="PANTHER" id="PTHR30250">
    <property type="entry name" value="PST FAMILY PREDICTED COLANIC ACID TRANSPORTER"/>
    <property type="match status" value="1"/>
</dbReference>
<feature type="transmembrane region" description="Helical" evidence="6">
    <location>
        <begin position="61"/>
        <end position="82"/>
    </location>
</feature>
<name>A0A0G0I5X0_9BACT</name>
<evidence type="ECO:0000256" key="5">
    <source>
        <dbReference type="ARBA" id="ARBA00023136"/>
    </source>
</evidence>
<dbReference type="PANTHER" id="PTHR30250:SF11">
    <property type="entry name" value="O-ANTIGEN TRANSPORTER-RELATED"/>
    <property type="match status" value="1"/>
</dbReference>
<accession>A0A0G0I5X0</accession>
<evidence type="ECO:0000256" key="2">
    <source>
        <dbReference type="ARBA" id="ARBA00022475"/>
    </source>
</evidence>
<comment type="subcellular location">
    <subcellularLocation>
        <location evidence="1">Cell membrane</location>
        <topology evidence="1">Multi-pass membrane protein</topology>
    </subcellularLocation>
</comment>
<feature type="transmembrane region" description="Helical" evidence="6">
    <location>
        <begin position="128"/>
        <end position="150"/>
    </location>
</feature>
<dbReference type="GO" id="GO:0005886">
    <property type="term" value="C:plasma membrane"/>
    <property type="evidence" value="ECO:0007669"/>
    <property type="project" value="UniProtKB-SubCell"/>
</dbReference>
<dbReference type="Proteomes" id="UP000034075">
    <property type="component" value="Unassembled WGS sequence"/>
</dbReference>
<feature type="transmembrane region" description="Helical" evidence="6">
    <location>
        <begin position="7"/>
        <end position="27"/>
    </location>
</feature>
<organism evidence="7 8">
    <name type="scientific">candidate division WS6 bacterium GW2011_GWC2_36_7</name>
    <dbReference type="NCBI Taxonomy" id="1619091"/>
    <lineage>
        <taxon>Bacteria</taxon>
        <taxon>Candidatus Dojkabacteria</taxon>
    </lineage>
</organism>
<evidence type="ECO:0000313" key="7">
    <source>
        <dbReference type="EMBL" id="KKQ11501.1"/>
    </source>
</evidence>
<dbReference type="EMBL" id="LBSF01000025">
    <property type="protein sequence ID" value="KKQ11501.1"/>
    <property type="molecule type" value="Genomic_DNA"/>
</dbReference>
<evidence type="ECO:0000256" key="3">
    <source>
        <dbReference type="ARBA" id="ARBA00022692"/>
    </source>
</evidence>
<feature type="transmembrane region" description="Helical" evidence="6">
    <location>
        <begin position="162"/>
        <end position="182"/>
    </location>
</feature>
<gene>
    <name evidence="7" type="ORF">US24_C0025G0014</name>
</gene>
<reference evidence="7 8" key="1">
    <citation type="journal article" date="2015" name="Nature">
        <title>rRNA introns, odd ribosomes, and small enigmatic genomes across a large radiation of phyla.</title>
        <authorList>
            <person name="Brown C.T."/>
            <person name="Hug L.A."/>
            <person name="Thomas B.C."/>
            <person name="Sharon I."/>
            <person name="Castelle C.J."/>
            <person name="Singh A."/>
            <person name="Wilkins M.J."/>
            <person name="Williams K.H."/>
            <person name="Banfield J.F."/>
        </authorList>
    </citation>
    <scope>NUCLEOTIDE SEQUENCE [LARGE SCALE GENOMIC DNA]</scope>
</reference>
<feature type="transmembrane region" description="Helical" evidence="6">
    <location>
        <begin position="194"/>
        <end position="216"/>
    </location>
</feature>
<feature type="transmembrane region" description="Helical" evidence="6">
    <location>
        <begin position="88"/>
        <end position="107"/>
    </location>
</feature>
<dbReference type="AlphaFoldDB" id="A0A0G0I5X0"/>
<keyword evidence="2" id="KW-1003">Cell membrane</keyword>
<keyword evidence="5 6" id="KW-0472">Membrane</keyword>
<sequence length="327" mass="36231">SLIIFSILGIVISTIFFIFKGQLSQISNVSQDVFIYLAVVLFLAFVSPIAKGLLLGVEKIVTVNILLFAETILKLIMGIVAIKMGGSIPLLILANGIPALLTTLFIIPLTKLNGEKSEKKITVNYKDLILTTVSFLLLSAPYTLDLILVNTSFRSEYSAVSLLGKLVYFAAITIAAVMFARLSNQRDVQAEKKTLFISLAGTVGIGIAVTFGLYIFKDLVINMTIGSQYLAIAPYIALFGLCMTGYAVVFMLANYFISISSFKYIFILVFMVALQIYLFITNNNELMQVLNNQIIVYSTLTVLTLVYLFITFKKRNHGEENQIRENN</sequence>
<feature type="transmembrane region" description="Helical" evidence="6">
    <location>
        <begin position="236"/>
        <end position="257"/>
    </location>
</feature>
<feature type="transmembrane region" description="Helical" evidence="6">
    <location>
        <begin position="294"/>
        <end position="312"/>
    </location>
</feature>